<dbReference type="PANTHER" id="PTHR35468">
    <property type="entry name" value="MYOSIN-LIKE PROTEIN"/>
    <property type="match status" value="1"/>
</dbReference>
<feature type="region of interest" description="Disordered" evidence="2">
    <location>
        <begin position="1"/>
        <end position="20"/>
    </location>
</feature>
<sequence>MAGRKPKWYPPPPPSPKILHLPRRTCRRSKASKSVAGKVVHGAGERDISSCPRGRLEALFDRERAFARTVPVVLLNAGNGDDRDRARGSRQSDVEVEGEKWKFQAEFLRAECNFLRMEREVALKKLERNRTQMEKTLQSAVQAMILGRKKMFEGRNAGTTLLEEEIEELEKNLAELQKSSRDRDHETRRCCNFDKKASILRRHIEKLETISEEKKCVREIREMAEASLRVDSSCYSSENHVLPNRRSRLTDVEMIRRKMEGLSKGMLERMEEYGNLFGTSSSSASTSRRSEFPETETLQQERRCGEEKGRCRGRCRAIVRKIAEQVRSETEQWSQMQVMLGQVREEMEELQASRDLWQNRAVESHDRILAVQTDMHEWRQRAQLSETKVSELEKEVARLQIEMERARNSDRRQPVTPEIPRDNENAWGTARIKDLDGVADSQKENEKRVLVCRLKEKPRRKGEEGDRKKRGACSSGTIPKRLPLQELGNSSSPWRRQSSSSVYPSQSSHPPSAGKED</sequence>
<dbReference type="PANTHER" id="PTHR35468:SF1">
    <property type="entry name" value="MYOSIN-LIKE PROTEIN"/>
    <property type="match status" value="1"/>
</dbReference>
<dbReference type="EMBL" id="JAINDJ010000002">
    <property type="protein sequence ID" value="KAG9456469.1"/>
    <property type="molecule type" value="Genomic_DNA"/>
</dbReference>
<evidence type="ECO:0000256" key="1">
    <source>
        <dbReference type="SAM" id="Coils"/>
    </source>
</evidence>
<proteinExistence type="predicted"/>
<feature type="region of interest" description="Disordered" evidence="2">
    <location>
        <begin position="403"/>
        <end position="428"/>
    </location>
</feature>
<keyword evidence="1" id="KW-0175">Coiled coil</keyword>
<gene>
    <name evidence="3" type="ORF">H6P81_000977</name>
</gene>
<protein>
    <submittedName>
        <fullName evidence="3">Uncharacterized protein</fullName>
    </submittedName>
</protein>
<name>A0AAV7F734_ARIFI</name>
<feature type="compositionally biased region" description="Low complexity" evidence="2">
    <location>
        <begin position="490"/>
        <end position="517"/>
    </location>
</feature>
<reference evidence="3 4" key="1">
    <citation type="submission" date="2021-07" db="EMBL/GenBank/DDBJ databases">
        <title>The Aristolochia fimbriata genome: insights into angiosperm evolution, floral development and chemical biosynthesis.</title>
        <authorList>
            <person name="Jiao Y."/>
        </authorList>
    </citation>
    <scope>NUCLEOTIDE SEQUENCE [LARGE SCALE GENOMIC DNA]</scope>
    <source>
        <strain evidence="3">IBCAS-2021</strain>
        <tissue evidence="3">Leaf</tissue>
    </source>
</reference>
<dbReference type="Proteomes" id="UP000825729">
    <property type="component" value="Unassembled WGS sequence"/>
</dbReference>
<evidence type="ECO:0000313" key="4">
    <source>
        <dbReference type="Proteomes" id="UP000825729"/>
    </source>
</evidence>
<evidence type="ECO:0000256" key="2">
    <source>
        <dbReference type="SAM" id="MobiDB-lite"/>
    </source>
</evidence>
<keyword evidence="4" id="KW-1185">Reference proteome</keyword>
<accession>A0AAV7F734</accession>
<evidence type="ECO:0000313" key="3">
    <source>
        <dbReference type="EMBL" id="KAG9456469.1"/>
    </source>
</evidence>
<feature type="region of interest" description="Disordered" evidence="2">
    <location>
        <begin position="277"/>
        <end position="304"/>
    </location>
</feature>
<feature type="region of interest" description="Disordered" evidence="2">
    <location>
        <begin position="450"/>
        <end position="517"/>
    </location>
</feature>
<feature type="compositionally biased region" description="Basic and acidic residues" evidence="2">
    <location>
        <begin position="450"/>
        <end position="467"/>
    </location>
</feature>
<feature type="coiled-coil region" evidence="1">
    <location>
        <begin position="116"/>
        <end position="186"/>
    </location>
</feature>
<organism evidence="3 4">
    <name type="scientific">Aristolochia fimbriata</name>
    <name type="common">White veined hardy Dutchman's pipe vine</name>
    <dbReference type="NCBI Taxonomy" id="158543"/>
    <lineage>
        <taxon>Eukaryota</taxon>
        <taxon>Viridiplantae</taxon>
        <taxon>Streptophyta</taxon>
        <taxon>Embryophyta</taxon>
        <taxon>Tracheophyta</taxon>
        <taxon>Spermatophyta</taxon>
        <taxon>Magnoliopsida</taxon>
        <taxon>Magnoliidae</taxon>
        <taxon>Piperales</taxon>
        <taxon>Aristolochiaceae</taxon>
        <taxon>Aristolochia</taxon>
    </lineage>
</organism>
<comment type="caution">
    <text evidence="3">The sequence shown here is derived from an EMBL/GenBank/DDBJ whole genome shotgun (WGS) entry which is preliminary data.</text>
</comment>
<dbReference type="AlphaFoldDB" id="A0AAV7F734"/>
<feature type="compositionally biased region" description="Basic and acidic residues" evidence="2">
    <location>
        <begin position="403"/>
        <end position="424"/>
    </location>
</feature>